<dbReference type="PANTHER" id="PTHR32440">
    <property type="entry name" value="PHOSPHATASE DCR2-RELATED-RELATED"/>
    <property type="match status" value="1"/>
</dbReference>
<feature type="domain" description="Calcineurin-like phosphoesterase" evidence="2">
    <location>
        <begin position="39"/>
        <end position="129"/>
    </location>
</feature>
<evidence type="ECO:0000313" key="3">
    <source>
        <dbReference type="EMBL" id="KAF6160145.1"/>
    </source>
</evidence>
<gene>
    <name evidence="3" type="ORF">GIB67_016581</name>
</gene>
<evidence type="ECO:0000256" key="1">
    <source>
        <dbReference type="SAM" id="SignalP"/>
    </source>
</evidence>
<dbReference type="Proteomes" id="UP000541444">
    <property type="component" value="Unassembled WGS sequence"/>
</dbReference>
<comment type="caution">
    <text evidence="3">The sequence shown here is derived from an EMBL/GenBank/DDBJ whole genome shotgun (WGS) entry which is preliminary data.</text>
</comment>
<dbReference type="InterPro" id="IPR004843">
    <property type="entry name" value="Calcineurin-like_PHP"/>
</dbReference>
<dbReference type="SUPFAM" id="SSF56300">
    <property type="entry name" value="Metallo-dependent phosphatases"/>
    <property type="match status" value="1"/>
</dbReference>
<keyword evidence="4" id="KW-1185">Reference proteome</keyword>
<dbReference type="Gene3D" id="3.60.21.10">
    <property type="match status" value="1"/>
</dbReference>
<dbReference type="Pfam" id="PF00149">
    <property type="entry name" value="Metallophos"/>
    <property type="match status" value="1"/>
</dbReference>
<evidence type="ECO:0000313" key="4">
    <source>
        <dbReference type="Proteomes" id="UP000541444"/>
    </source>
</evidence>
<sequence>MMEIQRSQCCFNTASLVCFLLLFTVANSHLQFSSSGAAFKIMLFADLHYGKDAWTDWGPLQDVKYGLMMSKILDREIPDFVVYLGDVVTANNVATANASLYWDQAIDPTRSRGIPWAIIFGNHDDASFEWPIDWFSPTGIPQILCPSTNSAGEQEDCSFKGT</sequence>
<evidence type="ECO:0000259" key="2">
    <source>
        <dbReference type="Pfam" id="PF00149"/>
    </source>
</evidence>
<reference evidence="3 4" key="1">
    <citation type="journal article" date="2020" name="IScience">
        <title>Genome Sequencing of the Endangered Kingdonia uniflora (Circaeasteraceae, Ranunculales) Reveals Potential Mechanisms of Evolutionary Specialization.</title>
        <authorList>
            <person name="Sun Y."/>
            <person name="Deng T."/>
            <person name="Zhang A."/>
            <person name="Moore M.J."/>
            <person name="Landis J.B."/>
            <person name="Lin N."/>
            <person name="Zhang H."/>
            <person name="Zhang X."/>
            <person name="Huang J."/>
            <person name="Zhang X."/>
            <person name="Sun H."/>
            <person name="Wang H."/>
        </authorList>
    </citation>
    <scope>NUCLEOTIDE SEQUENCE [LARGE SCALE GENOMIC DNA]</scope>
    <source>
        <strain evidence="3">TB1705</strain>
        <tissue evidence="3">Leaf</tissue>
    </source>
</reference>
<keyword evidence="1" id="KW-0732">Signal</keyword>
<dbReference type="PANTHER" id="PTHR32440:SF11">
    <property type="entry name" value="METALLOPHOSPHOESTERASE DOMAIN-CONTAINING PROTEIN"/>
    <property type="match status" value="1"/>
</dbReference>
<dbReference type="OrthoDB" id="783096at2759"/>
<protein>
    <recommendedName>
        <fullName evidence="2">Calcineurin-like phosphoesterase domain-containing protein</fullName>
    </recommendedName>
</protein>
<dbReference type="AlphaFoldDB" id="A0A7J7MYZ8"/>
<name>A0A7J7MYZ8_9MAGN</name>
<organism evidence="3 4">
    <name type="scientific">Kingdonia uniflora</name>
    <dbReference type="NCBI Taxonomy" id="39325"/>
    <lineage>
        <taxon>Eukaryota</taxon>
        <taxon>Viridiplantae</taxon>
        <taxon>Streptophyta</taxon>
        <taxon>Embryophyta</taxon>
        <taxon>Tracheophyta</taxon>
        <taxon>Spermatophyta</taxon>
        <taxon>Magnoliopsida</taxon>
        <taxon>Ranunculales</taxon>
        <taxon>Circaeasteraceae</taxon>
        <taxon>Kingdonia</taxon>
    </lineage>
</organism>
<dbReference type="GO" id="GO:0005737">
    <property type="term" value="C:cytoplasm"/>
    <property type="evidence" value="ECO:0007669"/>
    <property type="project" value="TreeGrafter"/>
</dbReference>
<proteinExistence type="predicted"/>
<dbReference type="GO" id="GO:0016788">
    <property type="term" value="F:hydrolase activity, acting on ester bonds"/>
    <property type="evidence" value="ECO:0007669"/>
    <property type="project" value="TreeGrafter"/>
</dbReference>
<dbReference type="InterPro" id="IPR029052">
    <property type="entry name" value="Metallo-depent_PP-like"/>
</dbReference>
<dbReference type="EMBL" id="JACGCM010001166">
    <property type="protein sequence ID" value="KAF6160145.1"/>
    <property type="molecule type" value="Genomic_DNA"/>
</dbReference>
<accession>A0A7J7MYZ8</accession>
<feature type="chain" id="PRO_5029555409" description="Calcineurin-like phosphoesterase domain-containing protein" evidence="1">
    <location>
        <begin position="29"/>
        <end position="162"/>
    </location>
</feature>
<feature type="signal peptide" evidence="1">
    <location>
        <begin position="1"/>
        <end position="28"/>
    </location>
</feature>